<dbReference type="Proteomes" id="UP000239430">
    <property type="component" value="Unassembled WGS sequence"/>
</dbReference>
<accession>A0A9X7J2J6</accession>
<proteinExistence type="inferred from homology"/>
<dbReference type="EC" id="3.1.-.-" evidence="5"/>
<evidence type="ECO:0000256" key="1">
    <source>
        <dbReference type="ARBA" id="ARBA00022649"/>
    </source>
</evidence>
<dbReference type="GO" id="GO:0090729">
    <property type="term" value="F:toxin activity"/>
    <property type="evidence" value="ECO:0007669"/>
    <property type="project" value="UniProtKB-KW"/>
</dbReference>
<keyword evidence="4 5" id="KW-0378">Hydrolase</keyword>
<dbReference type="PANTHER" id="PTHR42188">
    <property type="entry name" value="23S RRNA-SPECIFIC ENDONUCLEASE VAPC20"/>
    <property type="match status" value="1"/>
</dbReference>
<evidence type="ECO:0000256" key="5">
    <source>
        <dbReference type="HAMAP-Rule" id="MF_00265"/>
    </source>
</evidence>
<keyword evidence="5" id="KW-0460">Magnesium</keyword>
<dbReference type="PANTHER" id="PTHR42188:SF1">
    <property type="entry name" value="23S RRNA-SPECIFIC ENDONUCLEASE VAPC20"/>
    <property type="match status" value="1"/>
</dbReference>
<dbReference type="RefSeq" id="WP_054936916.1">
    <property type="nucleotide sequence ID" value="NZ_PVXL01000045.1"/>
</dbReference>
<dbReference type="EMBL" id="PVXL01000045">
    <property type="protein sequence ID" value="PRR72617.1"/>
    <property type="molecule type" value="Genomic_DNA"/>
</dbReference>
<dbReference type="GO" id="GO:0016075">
    <property type="term" value="P:rRNA catabolic process"/>
    <property type="evidence" value="ECO:0007669"/>
    <property type="project" value="TreeGrafter"/>
</dbReference>
<feature type="binding site" evidence="5">
    <location>
        <position position="6"/>
    </location>
    <ligand>
        <name>Mg(2+)</name>
        <dbReference type="ChEBI" id="CHEBI:18420"/>
    </ligand>
</feature>
<feature type="binding site" evidence="5">
    <location>
        <position position="101"/>
    </location>
    <ligand>
        <name>Mg(2+)</name>
        <dbReference type="ChEBI" id="CHEBI:18420"/>
    </ligand>
</feature>
<dbReference type="Gene3D" id="3.40.50.1010">
    <property type="entry name" value="5'-nuclease"/>
    <property type="match status" value="1"/>
</dbReference>
<keyword evidence="5" id="KW-0800">Toxin</keyword>
<dbReference type="AlphaFoldDB" id="A0A9X7J2J6"/>
<comment type="cofactor">
    <cofactor evidence="5">
        <name>Mg(2+)</name>
        <dbReference type="ChEBI" id="CHEBI:18420"/>
    </cofactor>
</comment>
<evidence type="ECO:0000256" key="4">
    <source>
        <dbReference type="ARBA" id="ARBA00022801"/>
    </source>
</evidence>
<comment type="caution">
    <text evidence="7">The sequence shown here is derived from an EMBL/GenBank/DDBJ whole genome shotgun (WGS) entry which is preliminary data.</text>
</comment>
<comment type="similarity">
    <text evidence="5">Belongs to the PINc/VapC protein family.</text>
</comment>
<evidence type="ECO:0000256" key="2">
    <source>
        <dbReference type="ARBA" id="ARBA00022722"/>
    </source>
</evidence>
<evidence type="ECO:0000259" key="6">
    <source>
        <dbReference type="Pfam" id="PF01850"/>
    </source>
</evidence>
<name>A0A9X7J2J6_9FIRM</name>
<keyword evidence="2 5" id="KW-0540">Nuclease</keyword>
<evidence type="ECO:0000256" key="3">
    <source>
        <dbReference type="ARBA" id="ARBA00022723"/>
    </source>
</evidence>
<dbReference type="Pfam" id="PF01850">
    <property type="entry name" value="PIN"/>
    <property type="match status" value="1"/>
</dbReference>
<dbReference type="GO" id="GO:0000287">
    <property type="term" value="F:magnesium ion binding"/>
    <property type="evidence" value="ECO:0007669"/>
    <property type="project" value="UniProtKB-UniRule"/>
</dbReference>
<protein>
    <recommendedName>
        <fullName evidence="5">Ribonuclease VapC</fullName>
        <shortName evidence="5">RNase VapC</shortName>
        <ecNumber evidence="5">3.1.-.-</ecNumber>
    </recommendedName>
    <alternativeName>
        <fullName evidence="5">Toxin VapC</fullName>
    </alternativeName>
</protein>
<keyword evidence="1 5" id="KW-1277">Toxin-antitoxin system</keyword>
<dbReference type="InterPro" id="IPR002716">
    <property type="entry name" value="PIN_dom"/>
</dbReference>
<dbReference type="GO" id="GO:0016787">
    <property type="term" value="F:hydrolase activity"/>
    <property type="evidence" value="ECO:0007669"/>
    <property type="project" value="UniProtKB-KW"/>
</dbReference>
<evidence type="ECO:0000313" key="8">
    <source>
        <dbReference type="Proteomes" id="UP000239430"/>
    </source>
</evidence>
<keyword evidence="3 5" id="KW-0479">Metal-binding</keyword>
<comment type="function">
    <text evidence="5">Toxic component of a toxin-antitoxin (TA) system. An RNase.</text>
</comment>
<dbReference type="GO" id="GO:0004521">
    <property type="term" value="F:RNA endonuclease activity"/>
    <property type="evidence" value="ECO:0007669"/>
    <property type="project" value="InterPro"/>
</dbReference>
<sequence length="134" mass="15163">MNVYLDTSAFLAILDADDENHAAAKKIWENLLTSGVPMICSSYVLVETYALVQRRLGMEALRVFHEDILPLLQVEWIDAELHQLGANAVLTANRRNLSLVDAVSFAVMRKLGIKKAFAFDRHFLKQGFENISER</sequence>
<dbReference type="InterPro" id="IPR039018">
    <property type="entry name" value="VapC20-like"/>
</dbReference>
<dbReference type="SUPFAM" id="SSF88723">
    <property type="entry name" value="PIN domain-like"/>
    <property type="match status" value="1"/>
</dbReference>
<dbReference type="InterPro" id="IPR029060">
    <property type="entry name" value="PIN-like_dom_sf"/>
</dbReference>
<gene>
    <name evidence="5" type="primary">vapC</name>
    <name evidence="7" type="ORF">MOST_17600</name>
</gene>
<keyword evidence="8" id="KW-1185">Reference proteome</keyword>
<feature type="domain" description="PIN" evidence="6">
    <location>
        <begin position="3"/>
        <end position="126"/>
    </location>
</feature>
<reference evidence="7 8" key="1">
    <citation type="submission" date="2018-03" db="EMBL/GenBank/DDBJ databases">
        <title>Genome sequence of Moorella stamsii DSM 26217.</title>
        <authorList>
            <person name="Poehlein A."/>
            <person name="Daniel R."/>
        </authorList>
    </citation>
    <scope>NUCLEOTIDE SEQUENCE [LARGE SCALE GENOMIC DNA]</scope>
    <source>
        <strain evidence="8">DSM 26217</strain>
    </source>
</reference>
<organism evidence="7 8">
    <name type="scientific">Neomoorella stamsii</name>
    <dbReference type="NCBI Taxonomy" id="1266720"/>
    <lineage>
        <taxon>Bacteria</taxon>
        <taxon>Bacillati</taxon>
        <taxon>Bacillota</taxon>
        <taxon>Clostridia</taxon>
        <taxon>Neomoorellales</taxon>
        <taxon>Neomoorellaceae</taxon>
        <taxon>Neomoorella</taxon>
    </lineage>
</organism>
<dbReference type="InterPro" id="IPR022907">
    <property type="entry name" value="VapC_family"/>
</dbReference>
<evidence type="ECO:0000313" key="7">
    <source>
        <dbReference type="EMBL" id="PRR72617.1"/>
    </source>
</evidence>
<dbReference type="HAMAP" id="MF_00265">
    <property type="entry name" value="VapC_Nob1"/>
    <property type="match status" value="1"/>
</dbReference>